<dbReference type="EMBL" id="LSZW01000022">
    <property type="protein sequence ID" value="KXK66925.1"/>
    <property type="molecule type" value="Genomic_DNA"/>
</dbReference>
<evidence type="ECO:0000256" key="1">
    <source>
        <dbReference type="ARBA" id="ARBA00001946"/>
    </source>
</evidence>
<dbReference type="InterPro" id="IPR002792">
    <property type="entry name" value="TRAM_dom"/>
</dbReference>
<feature type="transmembrane region" description="Helical" evidence="5">
    <location>
        <begin position="44"/>
        <end position="64"/>
    </location>
</feature>
<dbReference type="GO" id="GO:0004518">
    <property type="term" value="F:nuclease activity"/>
    <property type="evidence" value="ECO:0007669"/>
    <property type="project" value="UniProtKB-KW"/>
</dbReference>
<keyword evidence="3" id="KW-0378">Hydrolase</keyword>
<dbReference type="PANTHER" id="PTHR11603:SF147">
    <property type="entry name" value="MEMBRANE PROTEIN"/>
    <property type="match status" value="1"/>
</dbReference>
<feature type="transmembrane region" description="Helical" evidence="5">
    <location>
        <begin position="117"/>
        <end position="137"/>
    </location>
</feature>
<dbReference type="CDD" id="cd09877">
    <property type="entry name" value="PIN_YacL-like"/>
    <property type="match status" value="1"/>
</dbReference>
<dbReference type="InterPro" id="IPR002716">
    <property type="entry name" value="PIN_dom"/>
</dbReference>
<keyword evidence="8" id="KW-1185">Reference proteome</keyword>
<name>A0A136Q8C5_9FIRM</name>
<proteinExistence type="predicted"/>
<dbReference type="Gene3D" id="3.40.50.1010">
    <property type="entry name" value="5'-nuclease"/>
    <property type="match status" value="1"/>
</dbReference>
<dbReference type="PATRIC" id="fig|626937.4.peg.231"/>
<dbReference type="STRING" id="626937.HMPREF3293_00229"/>
<evidence type="ECO:0000256" key="5">
    <source>
        <dbReference type="SAM" id="Phobius"/>
    </source>
</evidence>
<sequence length="366" mass="39739">MFYKLMRLFIVVVGCFIGPGLVLVGVTLYNYFASADLFSTLQTWVPFVAYIASGIISGIIFFILSKRLAGVFEKNTKKVEAKLAATPSATLLSGTIGLILGLVVAALISIIIGLIPIAWLSIPLTILVYLVFGSIGLSMGVRRRFDFTAFLHARKSGKGMEPAKKETGTFISPKILDTSVIIDGRILDICKTGMFEGDIVVPEFVLKELQRIADSSDSMKRTRGRRGLDILSSMQKELKNSVKITDADYEDVPEVDIKLLKLAKDLNGKVVTNDYNLNKVAAVQDVPVFNINELANAVKPILMAGEEMTVTIVKDGKEASQGVAYLDDGTMIVVEGAKGREGETMVVVVTSVLQTAAGRMIFAKMK</sequence>
<dbReference type="Pfam" id="PF01938">
    <property type="entry name" value="TRAM"/>
    <property type="match status" value="1"/>
</dbReference>
<feature type="transmembrane region" description="Helical" evidence="5">
    <location>
        <begin position="85"/>
        <end position="111"/>
    </location>
</feature>
<dbReference type="PROSITE" id="PS50926">
    <property type="entry name" value="TRAM"/>
    <property type="match status" value="1"/>
</dbReference>
<comment type="cofactor">
    <cofactor evidence="1">
        <name>Mg(2+)</name>
        <dbReference type="ChEBI" id="CHEBI:18420"/>
    </cofactor>
</comment>
<accession>A0A136Q8C5</accession>
<evidence type="ECO:0000256" key="4">
    <source>
        <dbReference type="ARBA" id="ARBA00022842"/>
    </source>
</evidence>
<keyword evidence="4" id="KW-0460">Magnesium</keyword>
<evidence type="ECO:0000256" key="2">
    <source>
        <dbReference type="ARBA" id="ARBA00022722"/>
    </source>
</evidence>
<organism evidence="7 8">
    <name type="scientific">Christensenella minuta</name>
    <dbReference type="NCBI Taxonomy" id="626937"/>
    <lineage>
        <taxon>Bacteria</taxon>
        <taxon>Bacillati</taxon>
        <taxon>Bacillota</taxon>
        <taxon>Clostridia</taxon>
        <taxon>Christensenellales</taxon>
        <taxon>Christensenellaceae</taxon>
        <taxon>Christensenella</taxon>
    </lineage>
</organism>
<dbReference type="Proteomes" id="UP000070366">
    <property type="component" value="Unassembled WGS sequence"/>
</dbReference>
<keyword evidence="2" id="KW-0540">Nuclease</keyword>
<dbReference type="InterPro" id="IPR052041">
    <property type="entry name" value="Nucleic_acid_metab_PIN/TRAM"/>
</dbReference>
<keyword evidence="5" id="KW-1133">Transmembrane helix</keyword>
<evidence type="ECO:0000313" key="7">
    <source>
        <dbReference type="EMBL" id="KXK66925.1"/>
    </source>
</evidence>
<dbReference type="InterPro" id="IPR029060">
    <property type="entry name" value="PIN-like_dom_sf"/>
</dbReference>
<comment type="caution">
    <text evidence="7">The sequence shown here is derived from an EMBL/GenBank/DDBJ whole genome shotgun (WGS) entry which is preliminary data.</text>
</comment>
<feature type="domain" description="TRAM" evidence="6">
    <location>
        <begin position="301"/>
        <end position="362"/>
    </location>
</feature>
<dbReference type="SUPFAM" id="SSF88723">
    <property type="entry name" value="PIN domain-like"/>
    <property type="match status" value="1"/>
</dbReference>
<dbReference type="Pfam" id="PF01850">
    <property type="entry name" value="PIN"/>
    <property type="match status" value="1"/>
</dbReference>
<dbReference type="SMART" id="SM00670">
    <property type="entry name" value="PINc"/>
    <property type="match status" value="1"/>
</dbReference>
<keyword evidence="5" id="KW-0812">Transmembrane</keyword>
<evidence type="ECO:0000313" key="8">
    <source>
        <dbReference type="Proteomes" id="UP000070366"/>
    </source>
</evidence>
<dbReference type="AlphaFoldDB" id="A0A136Q8C5"/>
<dbReference type="PANTHER" id="PTHR11603">
    <property type="entry name" value="AAA FAMILY ATPASE"/>
    <property type="match status" value="1"/>
</dbReference>
<evidence type="ECO:0000256" key="3">
    <source>
        <dbReference type="ARBA" id="ARBA00022801"/>
    </source>
</evidence>
<gene>
    <name evidence="7" type="ORF">HMPREF3293_00229</name>
</gene>
<dbReference type="OrthoDB" id="9780734at2"/>
<dbReference type="RefSeq" id="WP_066523488.1">
    <property type="nucleotide sequence ID" value="NZ_CABMOF010000020.1"/>
</dbReference>
<protein>
    <submittedName>
        <fullName evidence="7">PIN domain protein</fullName>
    </submittedName>
</protein>
<keyword evidence="5" id="KW-0472">Membrane</keyword>
<dbReference type="KEGG" id="cmiu:B1H56_06780"/>
<dbReference type="GO" id="GO:0016787">
    <property type="term" value="F:hydrolase activity"/>
    <property type="evidence" value="ECO:0007669"/>
    <property type="project" value="UniProtKB-KW"/>
</dbReference>
<feature type="transmembrane region" description="Helical" evidence="5">
    <location>
        <begin position="7"/>
        <end position="32"/>
    </location>
</feature>
<reference evidence="7 8" key="1">
    <citation type="submission" date="2016-02" db="EMBL/GenBank/DDBJ databases">
        <authorList>
            <person name="Wen L."/>
            <person name="He K."/>
            <person name="Yang H."/>
        </authorList>
    </citation>
    <scope>NUCLEOTIDE SEQUENCE [LARGE SCALE GENOMIC DNA]</scope>
    <source>
        <strain evidence="7 8">DSM 22607</strain>
    </source>
</reference>
<evidence type="ECO:0000259" key="6">
    <source>
        <dbReference type="PROSITE" id="PS50926"/>
    </source>
</evidence>